<dbReference type="Pfam" id="PF12734">
    <property type="entry name" value="CYSTM"/>
    <property type="match status" value="1"/>
</dbReference>
<dbReference type="AlphaFoldDB" id="A0ABD0VP08"/>
<name>A0ABD0VP08_DENTH</name>
<evidence type="ECO:0000256" key="5">
    <source>
        <dbReference type="ARBA" id="ARBA00023136"/>
    </source>
</evidence>
<dbReference type="GO" id="GO:0016020">
    <property type="term" value="C:membrane"/>
    <property type="evidence" value="ECO:0007669"/>
    <property type="project" value="UniProtKB-SubCell"/>
</dbReference>
<evidence type="ECO:0000259" key="6">
    <source>
        <dbReference type="Pfam" id="PF12734"/>
    </source>
</evidence>
<comment type="caution">
    <text evidence="7">The sequence shown here is derived from an EMBL/GenBank/DDBJ whole genome shotgun (WGS) entry which is preliminary data.</text>
</comment>
<comment type="similarity">
    <text evidence="2">Belongs to the CYSTM1 family.</text>
</comment>
<proteinExistence type="inferred from homology"/>
<keyword evidence="3" id="KW-0812">Transmembrane</keyword>
<dbReference type="PANTHER" id="PTHR31568">
    <property type="entry name" value="RCG49325, ISOFORM CRA_A"/>
    <property type="match status" value="1"/>
</dbReference>
<dbReference type="PANTHER" id="PTHR31568:SF21">
    <property type="entry name" value="CYSTM DOMAIN-CONTAINING PROTEIN"/>
    <property type="match status" value="1"/>
</dbReference>
<evidence type="ECO:0000256" key="2">
    <source>
        <dbReference type="ARBA" id="ARBA00009444"/>
    </source>
</evidence>
<organism evidence="7 8">
    <name type="scientific">Dendrobium thyrsiflorum</name>
    <name type="common">Pinecone-like raceme dendrobium</name>
    <name type="synonym">Orchid</name>
    <dbReference type="NCBI Taxonomy" id="117978"/>
    <lineage>
        <taxon>Eukaryota</taxon>
        <taxon>Viridiplantae</taxon>
        <taxon>Streptophyta</taxon>
        <taxon>Embryophyta</taxon>
        <taxon>Tracheophyta</taxon>
        <taxon>Spermatophyta</taxon>
        <taxon>Magnoliopsida</taxon>
        <taxon>Liliopsida</taxon>
        <taxon>Asparagales</taxon>
        <taxon>Orchidaceae</taxon>
        <taxon>Epidendroideae</taxon>
        <taxon>Malaxideae</taxon>
        <taxon>Dendrobiinae</taxon>
        <taxon>Dendrobium</taxon>
    </lineage>
</organism>
<dbReference type="InterPro" id="IPR028144">
    <property type="entry name" value="CYSTM_dom"/>
</dbReference>
<accession>A0ABD0VP08</accession>
<feature type="domain" description="Cysteine-rich transmembrane" evidence="6">
    <location>
        <begin position="52"/>
        <end position="95"/>
    </location>
</feature>
<protein>
    <recommendedName>
        <fullName evidence="6">Cysteine-rich transmembrane domain-containing protein</fullName>
    </recommendedName>
</protein>
<evidence type="ECO:0000256" key="4">
    <source>
        <dbReference type="ARBA" id="ARBA00022989"/>
    </source>
</evidence>
<keyword evidence="4" id="KW-1133">Transmembrane helix</keyword>
<dbReference type="Proteomes" id="UP001552299">
    <property type="component" value="Unassembled WGS sequence"/>
</dbReference>
<gene>
    <name evidence="7" type="ORF">M5K25_003020</name>
</gene>
<evidence type="ECO:0000313" key="8">
    <source>
        <dbReference type="Proteomes" id="UP001552299"/>
    </source>
</evidence>
<keyword evidence="8" id="KW-1185">Reference proteome</keyword>
<evidence type="ECO:0000256" key="1">
    <source>
        <dbReference type="ARBA" id="ARBA00004167"/>
    </source>
</evidence>
<keyword evidence="5" id="KW-0472">Membrane</keyword>
<reference evidence="7 8" key="1">
    <citation type="journal article" date="2024" name="Plant Biotechnol. J.">
        <title>Dendrobium thyrsiflorum genome and its molecular insights into genes involved in important horticultural traits.</title>
        <authorList>
            <person name="Chen B."/>
            <person name="Wang J.Y."/>
            <person name="Zheng P.J."/>
            <person name="Li K.L."/>
            <person name="Liang Y.M."/>
            <person name="Chen X.F."/>
            <person name="Zhang C."/>
            <person name="Zhao X."/>
            <person name="He X."/>
            <person name="Zhang G.Q."/>
            <person name="Liu Z.J."/>
            <person name="Xu Q."/>
        </authorList>
    </citation>
    <scope>NUCLEOTIDE SEQUENCE [LARGE SCALE GENOMIC DNA]</scope>
    <source>
        <strain evidence="7">GZMU011</strain>
    </source>
</reference>
<sequence length="104" mass="12012">MEEIKRTRRGMERREIEMRLRRRCDWERKRFEALESVTATCLMKCLNQSHTGYYQGPPVMAPPLYSAAPPPRKETGFLEGCLAALCCCFLLDECCCDPSVIFVT</sequence>
<comment type="subcellular location">
    <subcellularLocation>
        <location evidence="1">Membrane</location>
        <topology evidence="1">Single-pass membrane protein</topology>
    </subcellularLocation>
</comment>
<dbReference type="InterPro" id="IPR044850">
    <property type="entry name" value="WIH1-like"/>
</dbReference>
<evidence type="ECO:0000256" key="3">
    <source>
        <dbReference type="ARBA" id="ARBA00022692"/>
    </source>
</evidence>
<evidence type="ECO:0000313" key="7">
    <source>
        <dbReference type="EMBL" id="KAL0926770.1"/>
    </source>
</evidence>
<dbReference type="EMBL" id="JANQDX010000003">
    <property type="protein sequence ID" value="KAL0926770.1"/>
    <property type="molecule type" value="Genomic_DNA"/>
</dbReference>